<feature type="domain" description="Response regulatory" evidence="23">
    <location>
        <begin position="550"/>
        <end position="673"/>
    </location>
</feature>
<feature type="modified residue" description="4-aspartylphosphate" evidence="21">
    <location>
        <position position="605"/>
    </location>
</feature>
<dbReference type="CDD" id="cd00082">
    <property type="entry name" value="HisKA"/>
    <property type="match status" value="1"/>
</dbReference>
<dbReference type="CDD" id="cd17546">
    <property type="entry name" value="REC_hyHK_CKI1_RcsC-like"/>
    <property type="match status" value="2"/>
</dbReference>
<reference evidence="27 28" key="1">
    <citation type="submission" date="2019-10" db="EMBL/GenBank/DDBJ databases">
        <title>Whole-genome sequence of the extremophile Heliorestis acidaminivorans DSM 24790.</title>
        <authorList>
            <person name="Kyndt J.A."/>
            <person name="Meyer T.E."/>
        </authorList>
    </citation>
    <scope>NUCLEOTIDE SEQUENCE [LARGE SCALE GENOMIC DNA]</scope>
    <source>
        <strain evidence="27 28">DSM 24790</strain>
    </source>
</reference>
<dbReference type="Gene3D" id="3.30.450.20">
    <property type="entry name" value="PAS domain"/>
    <property type="match status" value="2"/>
</dbReference>
<dbReference type="EMBL" id="WBXO01000001">
    <property type="protein sequence ID" value="KAB2954641.1"/>
    <property type="molecule type" value="Genomic_DNA"/>
</dbReference>
<dbReference type="Pfam" id="PF00072">
    <property type="entry name" value="Response_reg"/>
    <property type="match status" value="2"/>
</dbReference>
<evidence type="ECO:0000256" key="10">
    <source>
        <dbReference type="ARBA" id="ARBA00022741"/>
    </source>
</evidence>
<evidence type="ECO:0000256" key="19">
    <source>
        <dbReference type="ARBA" id="ARBA00074306"/>
    </source>
</evidence>
<evidence type="ECO:0000256" key="8">
    <source>
        <dbReference type="ARBA" id="ARBA00022679"/>
    </source>
</evidence>
<keyword evidence="12" id="KW-0067">ATP-binding</keyword>
<dbReference type="InterPro" id="IPR011006">
    <property type="entry name" value="CheY-like_superfamily"/>
</dbReference>
<evidence type="ECO:0000259" key="23">
    <source>
        <dbReference type="PROSITE" id="PS50110"/>
    </source>
</evidence>
<evidence type="ECO:0000256" key="9">
    <source>
        <dbReference type="ARBA" id="ARBA00022692"/>
    </source>
</evidence>
<evidence type="ECO:0000256" key="12">
    <source>
        <dbReference type="ARBA" id="ARBA00022840"/>
    </source>
</evidence>
<evidence type="ECO:0000256" key="5">
    <source>
        <dbReference type="ARBA" id="ARBA00018672"/>
    </source>
</evidence>
<evidence type="ECO:0000256" key="11">
    <source>
        <dbReference type="ARBA" id="ARBA00022777"/>
    </source>
</evidence>
<comment type="subcellular location">
    <subcellularLocation>
        <location evidence="2">Cell membrane</location>
        <topology evidence="2">Multi-pass membrane protein</topology>
    </subcellularLocation>
</comment>
<evidence type="ECO:0000256" key="3">
    <source>
        <dbReference type="ARBA" id="ARBA00006402"/>
    </source>
</evidence>
<dbReference type="Proteomes" id="UP000468766">
    <property type="component" value="Unassembled WGS sequence"/>
</dbReference>
<dbReference type="InterPro" id="IPR000700">
    <property type="entry name" value="PAS-assoc_C"/>
</dbReference>
<evidence type="ECO:0000259" key="22">
    <source>
        <dbReference type="PROSITE" id="PS50109"/>
    </source>
</evidence>
<dbReference type="InterPro" id="IPR000014">
    <property type="entry name" value="PAS"/>
</dbReference>
<dbReference type="Pfam" id="PF01627">
    <property type="entry name" value="Hpt"/>
    <property type="match status" value="1"/>
</dbReference>
<evidence type="ECO:0000256" key="20">
    <source>
        <dbReference type="PROSITE-ProRule" id="PRU00110"/>
    </source>
</evidence>
<dbReference type="CDD" id="cd16922">
    <property type="entry name" value="HATPase_EvgS-ArcB-TorS-like"/>
    <property type="match status" value="1"/>
</dbReference>
<organism evidence="27 28">
    <name type="scientific">Heliorestis acidaminivorans</name>
    <dbReference type="NCBI Taxonomy" id="553427"/>
    <lineage>
        <taxon>Bacteria</taxon>
        <taxon>Bacillati</taxon>
        <taxon>Bacillota</taxon>
        <taxon>Clostridia</taxon>
        <taxon>Eubacteriales</taxon>
        <taxon>Heliobacteriaceae</taxon>
        <taxon>Heliorestis</taxon>
    </lineage>
</organism>
<dbReference type="SUPFAM" id="SSF55785">
    <property type="entry name" value="PYP-like sensor domain (PAS domain)"/>
    <property type="match status" value="2"/>
</dbReference>
<evidence type="ECO:0000259" key="26">
    <source>
        <dbReference type="PROSITE" id="PS50894"/>
    </source>
</evidence>
<dbReference type="Pfam" id="PF00512">
    <property type="entry name" value="HisKA"/>
    <property type="match status" value="1"/>
</dbReference>
<protein>
    <recommendedName>
        <fullName evidence="19">Circadian input-output histidine kinase CikA</fullName>
        <ecNumber evidence="4">2.7.13.3</ecNumber>
    </recommendedName>
    <alternativeName>
        <fullName evidence="18">Sensory/regulatory protein RpfC</fullName>
    </alternativeName>
    <alternativeName>
        <fullName evidence="5">Stage 0 sporulation protein A homolog</fullName>
    </alternativeName>
</protein>
<dbReference type="GO" id="GO:0005524">
    <property type="term" value="F:ATP binding"/>
    <property type="evidence" value="ECO:0007669"/>
    <property type="project" value="UniProtKB-KW"/>
</dbReference>
<evidence type="ECO:0000256" key="17">
    <source>
        <dbReference type="ARBA" id="ARBA00064003"/>
    </source>
</evidence>
<dbReference type="AlphaFoldDB" id="A0A6I0F3U3"/>
<dbReference type="SUPFAM" id="SSF52172">
    <property type="entry name" value="CheY-like"/>
    <property type="match status" value="2"/>
</dbReference>
<name>A0A6I0F3U3_9FIRM</name>
<dbReference type="InterPro" id="IPR001789">
    <property type="entry name" value="Sig_transdc_resp-reg_receiver"/>
</dbReference>
<keyword evidence="28" id="KW-1185">Reference proteome</keyword>
<feature type="domain" description="PAS" evidence="24">
    <location>
        <begin position="177"/>
        <end position="247"/>
    </location>
</feature>
<dbReference type="Pfam" id="PF02518">
    <property type="entry name" value="HATPase_c"/>
    <property type="match status" value="1"/>
</dbReference>
<comment type="caution">
    <text evidence="27">The sequence shown here is derived from an EMBL/GenBank/DDBJ whole genome shotgun (WGS) entry which is preliminary data.</text>
</comment>
<comment type="subunit">
    <text evidence="17">At low DSF concentrations, interacts with RpfF.</text>
</comment>
<dbReference type="InterPro" id="IPR001610">
    <property type="entry name" value="PAC"/>
</dbReference>
<evidence type="ECO:0000256" key="14">
    <source>
        <dbReference type="ARBA" id="ARBA00023012"/>
    </source>
</evidence>
<dbReference type="Gene3D" id="1.10.287.130">
    <property type="match status" value="1"/>
</dbReference>
<sequence length="1033" mass="117923">MHHNDTETNINNDVFEKTNKMLRQITDAMGEVFWLSSADYKEILYVNPAYERVWGRACQSLYDDPFSYLESVHKEDKDMVYLTFKHYIQDDKKEKSYHNEYRIVRPDGEIRWVDVRTFPVIDDEGIITGHTGLAVDITAQKRTEAELRERKNELEGFFNMSLDITERKEIEQKLEEQEGLYRGLVESQQDLIVRVDMENRFTYVNDAYCRTFGKQREELIGSSFAPLVHEADIESTFEAMKDLEKPPYRAYIEQRAKTIMGWRWIAWEDYAIKNVNGETIEIQGVGRDITALKEAQRKAEEANLAKSQFLANMSHEIRTPMNGIIGLSHLAMNRSEDKKVQKYLKKIQASAKSLLMIINDILDYSKIESGSLALENNAFYIREVVKSVVDMLCPKVKEKGLKLTIDIPSEVPAYVSGDALRVGQVLMNLLGNAVKFTDNGNINITVQVDEENEEKITLTFSVQDTGIGIAKEKHKSLFQPFTQADGSMTRKYGGTGLGLSITKRLVEMMNGRVWLESEAGKGSTFYFTIPFSIKNDANSMELLTHRNRLKVLIVDDSQSDREILSTFIEALKCECTFAETGEEALQEIEQTYQEKSKPYDLVLMDYKMPKLDGFETTLYLQKKYELTKMPVVIMVTAHDTLEAKDKAQALNLAGFLVKPVNQSKLFNLIINIFGKKEGLFYLDSREVAKSHQLDDTLLGSSVLLVEDNDINQEIARELLQQAGLLVTIAENGLEAVELASNENFDLILMDIQMPEMDGCEATRKIRSLSDEKKSKIPIIALTAHAMSGDRERYLSKGMDDYISKPFDPTKFIEKISKWLGKKITYKDMKQDSTLPETLPGLNIAEGLGRLGGNKKLYLSLLSNFSSDTMTALQEITYSFERGNLDNLKALIHTLKGSAGNIGAKKTMELCKQIEQQLYESSISPLLVTELEEEFLQVQKSIEELLLTYENLDNTMPIATGVNQEAFFELLHKLREQLDDDLFVDFSFLVEMEKQLPREASMLSRFSSLKEALEDFDYEKARLLLTELEILKPM</sequence>
<dbReference type="InterPro" id="IPR036641">
    <property type="entry name" value="HPT_dom_sf"/>
</dbReference>
<evidence type="ECO:0000259" key="24">
    <source>
        <dbReference type="PROSITE" id="PS50112"/>
    </source>
</evidence>
<keyword evidence="9" id="KW-0812">Transmembrane</keyword>
<dbReference type="PROSITE" id="PS50112">
    <property type="entry name" value="PAS"/>
    <property type="match status" value="2"/>
</dbReference>
<dbReference type="OrthoDB" id="9803190at2"/>
<dbReference type="FunFam" id="3.30.565.10:FF:000010">
    <property type="entry name" value="Sensor histidine kinase RcsC"/>
    <property type="match status" value="1"/>
</dbReference>
<feature type="domain" description="Response regulatory" evidence="23">
    <location>
        <begin position="701"/>
        <end position="819"/>
    </location>
</feature>
<evidence type="ECO:0000256" key="15">
    <source>
        <dbReference type="ARBA" id="ARBA00023136"/>
    </source>
</evidence>
<dbReference type="InterPro" id="IPR013656">
    <property type="entry name" value="PAS_4"/>
</dbReference>
<dbReference type="InterPro" id="IPR035965">
    <property type="entry name" value="PAS-like_dom_sf"/>
</dbReference>
<evidence type="ECO:0000256" key="6">
    <source>
        <dbReference type="ARBA" id="ARBA00022475"/>
    </source>
</evidence>
<evidence type="ECO:0000256" key="4">
    <source>
        <dbReference type="ARBA" id="ARBA00012438"/>
    </source>
</evidence>
<keyword evidence="6" id="KW-1003">Cell membrane</keyword>
<keyword evidence="11" id="KW-0418">Kinase</keyword>
<evidence type="ECO:0000259" key="25">
    <source>
        <dbReference type="PROSITE" id="PS50113"/>
    </source>
</evidence>
<proteinExistence type="inferred from homology"/>
<keyword evidence="15" id="KW-0472">Membrane</keyword>
<dbReference type="EC" id="2.7.13.3" evidence="4"/>
<dbReference type="PANTHER" id="PTHR45339">
    <property type="entry name" value="HYBRID SIGNAL TRANSDUCTION HISTIDINE KINASE J"/>
    <property type="match status" value="1"/>
</dbReference>
<dbReference type="SMART" id="SM00073">
    <property type="entry name" value="HPT"/>
    <property type="match status" value="1"/>
</dbReference>
<dbReference type="CDD" id="cd00130">
    <property type="entry name" value="PAS"/>
    <property type="match status" value="2"/>
</dbReference>
<evidence type="ECO:0000256" key="18">
    <source>
        <dbReference type="ARBA" id="ARBA00068150"/>
    </source>
</evidence>
<dbReference type="InterPro" id="IPR003661">
    <property type="entry name" value="HisK_dim/P_dom"/>
</dbReference>
<dbReference type="PROSITE" id="PS50113">
    <property type="entry name" value="PAC"/>
    <property type="match status" value="1"/>
</dbReference>
<evidence type="ECO:0000313" key="28">
    <source>
        <dbReference type="Proteomes" id="UP000468766"/>
    </source>
</evidence>
<dbReference type="PROSITE" id="PS50894">
    <property type="entry name" value="HPT"/>
    <property type="match status" value="1"/>
</dbReference>
<dbReference type="RefSeq" id="WP_151618275.1">
    <property type="nucleotide sequence ID" value="NZ_WBXO01000001.1"/>
</dbReference>
<evidence type="ECO:0000256" key="2">
    <source>
        <dbReference type="ARBA" id="ARBA00004651"/>
    </source>
</evidence>
<dbReference type="NCBIfam" id="TIGR00229">
    <property type="entry name" value="sensory_box"/>
    <property type="match status" value="2"/>
</dbReference>
<feature type="modified residue" description="Phosphohistidine" evidence="20">
    <location>
        <position position="892"/>
    </location>
</feature>
<dbReference type="SUPFAM" id="SSF47384">
    <property type="entry name" value="Homodimeric domain of signal transducing histidine kinase"/>
    <property type="match status" value="1"/>
</dbReference>
<dbReference type="Gene3D" id="1.20.120.160">
    <property type="entry name" value="HPT domain"/>
    <property type="match status" value="1"/>
</dbReference>
<dbReference type="InterPro" id="IPR004358">
    <property type="entry name" value="Sig_transdc_His_kin-like_C"/>
</dbReference>
<evidence type="ECO:0000256" key="21">
    <source>
        <dbReference type="PROSITE-ProRule" id="PRU00169"/>
    </source>
</evidence>
<comment type="catalytic activity">
    <reaction evidence="1">
        <text>ATP + protein L-histidine = ADP + protein N-phospho-L-histidine.</text>
        <dbReference type="EC" id="2.7.13.3"/>
    </reaction>
</comment>
<keyword evidence="14" id="KW-0902">Two-component regulatory system</keyword>
<comment type="similarity">
    <text evidence="3">In the N-terminal section; belongs to the phytochrome family.</text>
</comment>
<dbReference type="InterPro" id="IPR008207">
    <property type="entry name" value="Sig_transdc_His_kin_Hpt_dom"/>
</dbReference>
<dbReference type="PANTHER" id="PTHR45339:SF1">
    <property type="entry name" value="HYBRID SIGNAL TRANSDUCTION HISTIDINE KINASE J"/>
    <property type="match status" value="1"/>
</dbReference>
<dbReference type="SMART" id="SM00387">
    <property type="entry name" value="HATPase_c"/>
    <property type="match status" value="1"/>
</dbReference>
<dbReference type="InterPro" id="IPR036890">
    <property type="entry name" value="HATPase_C_sf"/>
</dbReference>
<dbReference type="GO" id="GO:0005886">
    <property type="term" value="C:plasma membrane"/>
    <property type="evidence" value="ECO:0007669"/>
    <property type="project" value="UniProtKB-SubCell"/>
</dbReference>
<dbReference type="PROSITE" id="PS50109">
    <property type="entry name" value="HIS_KIN"/>
    <property type="match status" value="1"/>
</dbReference>
<feature type="domain" description="Histidine kinase" evidence="22">
    <location>
        <begin position="312"/>
        <end position="533"/>
    </location>
</feature>
<dbReference type="GO" id="GO:0000155">
    <property type="term" value="F:phosphorelay sensor kinase activity"/>
    <property type="evidence" value="ECO:0007669"/>
    <property type="project" value="InterPro"/>
</dbReference>
<dbReference type="SMART" id="SM00448">
    <property type="entry name" value="REC"/>
    <property type="match status" value="2"/>
</dbReference>
<dbReference type="FunFam" id="1.10.287.130:FF:000002">
    <property type="entry name" value="Two-component osmosensing histidine kinase"/>
    <property type="match status" value="1"/>
</dbReference>
<feature type="domain" description="PAC" evidence="25">
    <location>
        <begin position="97"/>
        <end position="149"/>
    </location>
</feature>
<feature type="domain" description="PAS" evidence="24">
    <location>
        <begin position="18"/>
        <end position="91"/>
    </location>
</feature>
<dbReference type="Gene3D" id="3.40.50.2300">
    <property type="match status" value="2"/>
</dbReference>
<evidence type="ECO:0000256" key="1">
    <source>
        <dbReference type="ARBA" id="ARBA00000085"/>
    </source>
</evidence>
<dbReference type="SUPFAM" id="SSF47226">
    <property type="entry name" value="Histidine-containing phosphotransfer domain, HPT domain"/>
    <property type="match status" value="1"/>
</dbReference>
<dbReference type="InterPro" id="IPR005467">
    <property type="entry name" value="His_kinase_dom"/>
</dbReference>
<dbReference type="Pfam" id="PF08447">
    <property type="entry name" value="PAS_3"/>
    <property type="match status" value="1"/>
</dbReference>
<dbReference type="SMART" id="SM00086">
    <property type="entry name" value="PAC"/>
    <property type="match status" value="2"/>
</dbReference>
<evidence type="ECO:0000256" key="13">
    <source>
        <dbReference type="ARBA" id="ARBA00022989"/>
    </source>
</evidence>
<dbReference type="InterPro" id="IPR036097">
    <property type="entry name" value="HisK_dim/P_sf"/>
</dbReference>
<dbReference type="CDD" id="cd00088">
    <property type="entry name" value="HPT"/>
    <property type="match status" value="1"/>
</dbReference>
<feature type="modified residue" description="4-aspartylphosphate" evidence="21">
    <location>
        <position position="750"/>
    </location>
</feature>
<evidence type="ECO:0000313" key="27">
    <source>
        <dbReference type="EMBL" id="KAB2954641.1"/>
    </source>
</evidence>
<feature type="domain" description="HPt" evidence="26">
    <location>
        <begin position="853"/>
        <end position="948"/>
    </location>
</feature>
<dbReference type="InterPro" id="IPR003594">
    <property type="entry name" value="HATPase_dom"/>
</dbReference>
<keyword evidence="7 21" id="KW-0597">Phosphoprotein</keyword>
<dbReference type="InterPro" id="IPR013655">
    <property type="entry name" value="PAS_fold_3"/>
</dbReference>
<keyword evidence="8" id="KW-0808">Transferase</keyword>
<keyword evidence="13" id="KW-1133">Transmembrane helix</keyword>
<dbReference type="Pfam" id="PF08448">
    <property type="entry name" value="PAS_4"/>
    <property type="match status" value="1"/>
</dbReference>
<dbReference type="PROSITE" id="PS50110">
    <property type="entry name" value="RESPONSE_REGULATORY"/>
    <property type="match status" value="2"/>
</dbReference>
<dbReference type="SUPFAM" id="SSF55874">
    <property type="entry name" value="ATPase domain of HSP90 chaperone/DNA topoisomerase II/histidine kinase"/>
    <property type="match status" value="1"/>
</dbReference>
<gene>
    <name evidence="27" type="ORF">F9B85_02915</name>
</gene>
<evidence type="ECO:0000256" key="16">
    <source>
        <dbReference type="ARBA" id="ARBA00024867"/>
    </source>
</evidence>
<keyword evidence="10" id="KW-0547">Nucleotide-binding</keyword>
<dbReference type="PRINTS" id="PR00344">
    <property type="entry name" value="BCTRLSENSOR"/>
</dbReference>
<dbReference type="SMART" id="SM00091">
    <property type="entry name" value="PAS"/>
    <property type="match status" value="3"/>
</dbReference>
<evidence type="ECO:0000256" key="7">
    <source>
        <dbReference type="ARBA" id="ARBA00022553"/>
    </source>
</evidence>
<comment type="function">
    <text evidence="16">May play the central regulatory role in sporulation. It may be an element of the effector pathway responsible for the activation of sporulation genes in response to nutritional stress. Spo0A may act in concert with spo0H (a sigma factor) to control the expression of some genes that are critical to the sporulation process.</text>
</comment>
<accession>A0A6I0F3U3</accession>
<dbReference type="Gene3D" id="3.30.565.10">
    <property type="entry name" value="Histidine kinase-like ATPase, C-terminal domain"/>
    <property type="match status" value="1"/>
</dbReference>
<dbReference type="SMART" id="SM00388">
    <property type="entry name" value="HisKA"/>
    <property type="match status" value="1"/>
</dbReference>